<evidence type="ECO:0000256" key="6">
    <source>
        <dbReference type="ARBA" id="ARBA00023136"/>
    </source>
</evidence>
<dbReference type="InterPro" id="IPR000515">
    <property type="entry name" value="MetI-like"/>
</dbReference>
<evidence type="ECO:0000256" key="5">
    <source>
        <dbReference type="ARBA" id="ARBA00022989"/>
    </source>
</evidence>
<dbReference type="RefSeq" id="WP_254740419.1">
    <property type="nucleotide sequence ID" value="NZ_JANCLU010000006.1"/>
</dbReference>
<feature type="transmembrane region" description="Helical" evidence="7">
    <location>
        <begin position="20"/>
        <end position="41"/>
    </location>
</feature>
<protein>
    <submittedName>
        <fullName evidence="9">Carbohydrate ABC transporter permease</fullName>
    </submittedName>
</protein>
<keyword evidence="5 7" id="KW-1133">Transmembrane helix</keyword>
<keyword evidence="4 7" id="KW-0812">Transmembrane</keyword>
<evidence type="ECO:0000256" key="4">
    <source>
        <dbReference type="ARBA" id="ARBA00022692"/>
    </source>
</evidence>
<evidence type="ECO:0000313" key="9">
    <source>
        <dbReference type="EMBL" id="MCP8938462.1"/>
    </source>
</evidence>
<gene>
    <name evidence="9" type="ORF">NK718_08030</name>
</gene>
<comment type="similarity">
    <text evidence="7">Belongs to the binding-protein-dependent transport system permease family.</text>
</comment>
<dbReference type="PANTHER" id="PTHR32243:SF18">
    <property type="entry name" value="INNER MEMBRANE ABC TRANSPORTER PERMEASE PROTEIN YCJP"/>
    <property type="match status" value="1"/>
</dbReference>
<evidence type="ECO:0000256" key="7">
    <source>
        <dbReference type="RuleBase" id="RU363032"/>
    </source>
</evidence>
<evidence type="ECO:0000313" key="10">
    <source>
        <dbReference type="Proteomes" id="UP001205890"/>
    </source>
</evidence>
<comment type="caution">
    <text evidence="9">The sequence shown here is derived from an EMBL/GenBank/DDBJ whole genome shotgun (WGS) entry which is preliminary data.</text>
</comment>
<evidence type="ECO:0000256" key="2">
    <source>
        <dbReference type="ARBA" id="ARBA00022448"/>
    </source>
</evidence>
<dbReference type="InterPro" id="IPR035906">
    <property type="entry name" value="MetI-like_sf"/>
</dbReference>
<keyword evidence="6 7" id="KW-0472">Membrane</keyword>
<dbReference type="PANTHER" id="PTHR32243">
    <property type="entry name" value="MALTOSE TRANSPORT SYSTEM PERMEASE-RELATED"/>
    <property type="match status" value="1"/>
</dbReference>
<dbReference type="Pfam" id="PF00528">
    <property type="entry name" value="BPD_transp_1"/>
    <property type="match status" value="1"/>
</dbReference>
<dbReference type="CDD" id="cd06261">
    <property type="entry name" value="TM_PBP2"/>
    <property type="match status" value="1"/>
</dbReference>
<name>A0ABT1LAD7_9HYPH</name>
<feature type="transmembrane region" description="Helical" evidence="7">
    <location>
        <begin position="250"/>
        <end position="270"/>
    </location>
</feature>
<evidence type="ECO:0000259" key="8">
    <source>
        <dbReference type="PROSITE" id="PS50928"/>
    </source>
</evidence>
<feature type="transmembrane region" description="Helical" evidence="7">
    <location>
        <begin position="151"/>
        <end position="171"/>
    </location>
</feature>
<dbReference type="Proteomes" id="UP001205890">
    <property type="component" value="Unassembled WGS sequence"/>
</dbReference>
<feature type="transmembrane region" description="Helical" evidence="7">
    <location>
        <begin position="84"/>
        <end position="106"/>
    </location>
</feature>
<dbReference type="InterPro" id="IPR050901">
    <property type="entry name" value="BP-dep_ABC_trans_perm"/>
</dbReference>
<accession>A0ABT1LAD7</accession>
<comment type="subcellular location">
    <subcellularLocation>
        <location evidence="1 7">Cell membrane</location>
        <topology evidence="1 7">Multi-pass membrane protein</topology>
    </subcellularLocation>
</comment>
<dbReference type="EMBL" id="JANCLU010000006">
    <property type="protein sequence ID" value="MCP8938462.1"/>
    <property type="molecule type" value="Genomic_DNA"/>
</dbReference>
<feature type="domain" description="ABC transmembrane type-1" evidence="8">
    <location>
        <begin position="80"/>
        <end position="271"/>
    </location>
</feature>
<dbReference type="PROSITE" id="PS50928">
    <property type="entry name" value="ABC_TM1"/>
    <property type="match status" value="1"/>
</dbReference>
<keyword evidence="10" id="KW-1185">Reference proteome</keyword>
<keyword evidence="3" id="KW-1003">Cell membrane</keyword>
<dbReference type="SUPFAM" id="SSF161098">
    <property type="entry name" value="MetI-like"/>
    <property type="match status" value="1"/>
</dbReference>
<organism evidence="9 10">
    <name type="scientific">Alsobacter ponti</name>
    <dbReference type="NCBI Taxonomy" id="2962936"/>
    <lineage>
        <taxon>Bacteria</taxon>
        <taxon>Pseudomonadati</taxon>
        <taxon>Pseudomonadota</taxon>
        <taxon>Alphaproteobacteria</taxon>
        <taxon>Hyphomicrobiales</taxon>
        <taxon>Alsobacteraceae</taxon>
        <taxon>Alsobacter</taxon>
    </lineage>
</organism>
<proteinExistence type="inferred from homology"/>
<evidence type="ECO:0000256" key="1">
    <source>
        <dbReference type="ARBA" id="ARBA00004651"/>
    </source>
</evidence>
<feature type="transmembrane region" description="Helical" evidence="7">
    <location>
        <begin position="192"/>
        <end position="217"/>
    </location>
</feature>
<feature type="transmembrane region" description="Helical" evidence="7">
    <location>
        <begin position="118"/>
        <end position="139"/>
    </location>
</feature>
<evidence type="ECO:0000256" key="3">
    <source>
        <dbReference type="ARBA" id="ARBA00022475"/>
    </source>
</evidence>
<sequence length="286" mass="31497">MVHRRYLRTMSGRKRVGDVLAMAAVALIVLFAVFPIVWAFLISLKPEEDIVTATLTYIPRRVTFENYVAIWTRSNFPTLISNSAVVTLMTVAICTVIGTLASYAVARYRFVGRREMMMFYLVVRMFPAVMIIIPLFILMRGLGLLDSRLGLALAYTTFLLPVFIWMMKGFFEAVPNDLEDAARIDGASRIGAMVRVVLPLVVGGLVATAVFVAIGAWNEFLFALMLTTSTGSRTWPVGLQLMVGEFQLPWGSLAAGGIISILPVMVLFALMQRAMVRGLTAGAVKS</sequence>
<reference evidence="9 10" key="1">
    <citation type="submission" date="2022-07" db="EMBL/GenBank/DDBJ databases">
        <authorList>
            <person name="Li W.-J."/>
            <person name="Deng Q.-Q."/>
        </authorList>
    </citation>
    <scope>NUCLEOTIDE SEQUENCE [LARGE SCALE GENOMIC DNA]</scope>
    <source>
        <strain evidence="9 10">SYSU M60028</strain>
    </source>
</reference>
<keyword evidence="2 7" id="KW-0813">Transport</keyword>
<dbReference type="Gene3D" id="1.10.3720.10">
    <property type="entry name" value="MetI-like"/>
    <property type="match status" value="1"/>
</dbReference>